<comment type="caution">
    <text evidence="9">The sequence shown here is derived from an EMBL/GenBank/DDBJ whole genome shotgun (WGS) entry which is preliminary data.</text>
</comment>
<dbReference type="SUPFAM" id="SSF69618">
    <property type="entry name" value="HemD-like"/>
    <property type="match status" value="1"/>
</dbReference>
<evidence type="ECO:0000256" key="3">
    <source>
        <dbReference type="ARBA" id="ARBA00022679"/>
    </source>
</evidence>
<keyword evidence="10" id="KW-1185">Reference proteome</keyword>
<keyword evidence="3 6" id="KW-0808">Transferase</keyword>
<dbReference type="InterPro" id="IPR006366">
    <property type="entry name" value="CobA/CysG_C"/>
</dbReference>
<dbReference type="SUPFAM" id="SSF53790">
    <property type="entry name" value="Tetrapyrrole methylase"/>
    <property type="match status" value="1"/>
</dbReference>
<keyword evidence="5" id="KW-0627">Porphyrin biosynthesis</keyword>
<dbReference type="Gene3D" id="3.40.50.10090">
    <property type="match status" value="2"/>
</dbReference>
<gene>
    <name evidence="9" type="primary">cobA</name>
    <name evidence="9" type="ORF">ACFPPD_06315</name>
</gene>
<evidence type="ECO:0000256" key="6">
    <source>
        <dbReference type="RuleBase" id="RU003960"/>
    </source>
</evidence>
<evidence type="ECO:0000256" key="2">
    <source>
        <dbReference type="ARBA" id="ARBA00022603"/>
    </source>
</evidence>
<dbReference type="RefSeq" id="WP_209748737.1">
    <property type="nucleotide sequence ID" value="NZ_JBHSMH010000011.1"/>
</dbReference>
<evidence type="ECO:0000259" key="8">
    <source>
        <dbReference type="Pfam" id="PF02602"/>
    </source>
</evidence>
<dbReference type="Proteomes" id="UP001596105">
    <property type="component" value="Unassembled WGS sequence"/>
</dbReference>
<dbReference type="InterPro" id="IPR036108">
    <property type="entry name" value="4pyrrol_syn_uPrphyn_synt_sf"/>
</dbReference>
<dbReference type="InterPro" id="IPR014777">
    <property type="entry name" value="4pyrrole_Mease_sub1"/>
</dbReference>
<dbReference type="Gene3D" id="3.40.1010.10">
    <property type="entry name" value="Cobalt-precorrin-4 Transmethylase, Domain 1"/>
    <property type="match status" value="1"/>
</dbReference>
<organism evidence="9 10">
    <name type="scientific">Cohnella suwonensis</name>
    <dbReference type="NCBI Taxonomy" id="696072"/>
    <lineage>
        <taxon>Bacteria</taxon>
        <taxon>Bacillati</taxon>
        <taxon>Bacillota</taxon>
        <taxon>Bacilli</taxon>
        <taxon>Bacillales</taxon>
        <taxon>Paenibacillaceae</taxon>
        <taxon>Cohnella</taxon>
    </lineage>
</organism>
<dbReference type="NCBIfam" id="NF004790">
    <property type="entry name" value="PRK06136.1"/>
    <property type="match status" value="1"/>
</dbReference>
<keyword evidence="4" id="KW-0949">S-adenosyl-L-methionine</keyword>
<evidence type="ECO:0000256" key="5">
    <source>
        <dbReference type="ARBA" id="ARBA00023244"/>
    </source>
</evidence>
<proteinExistence type="inferred from homology"/>
<dbReference type="PROSITE" id="PS00839">
    <property type="entry name" value="SUMT_1"/>
    <property type="match status" value="1"/>
</dbReference>
<name>A0ABW0LR10_9BACL</name>
<dbReference type="NCBIfam" id="TIGR01469">
    <property type="entry name" value="cobA_cysG_Cterm"/>
    <property type="match status" value="1"/>
</dbReference>
<evidence type="ECO:0000313" key="10">
    <source>
        <dbReference type="Proteomes" id="UP001596105"/>
    </source>
</evidence>
<reference evidence="10" key="1">
    <citation type="journal article" date="2019" name="Int. J. Syst. Evol. Microbiol.">
        <title>The Global Catalogue of Microorganisms (GCM) 10K type strain sequencing project: providing services to taxonomists for standard genome sequencing and annotation.</title>
        <authorList>
            <consortium name="The Broad Institute Genomics Platform"/>
            <consortium name="The Broad Institute Genome Sequencing Center for Infectious Disease"/>
            <person name="Wu L."/>
            <person name="Ma J."/>
        </authorList>
    </citation>
    <scope>NUCLEOTIDE SEQUENCE [LARGE SCALE GENOMIC DNA]</scope>
    <source>
        <strain evidence="10">CCUG 57113</strain>
    </source>
</reference>
<protein>
    <recommendedName>
        <fullName evidence="1">uroporphyrinogen-III C-methyltransferase</fullName>
        <ecNumber evidence="1">2.1.1.107</ecNumber>
    </recommendedName>
</protein>
<dbReference type="CDD" id="cd06578">
    <property type="entry name" value="HemD"/>
    <property type="match status" value="1"/>
</dbReference>
<dbReference type="PANTHER" id="PTHR45790">
    <property type="entry name" value="SIROHEME SYNTHASE-RELATED"/>
    <property type="match status" value="1"/>
</dbReference>
<dbReference type="GO" id="GO:0004851">
    <property type="term" value="F:uroporphyrin-III C-methyltransferase activity"/>
    <property type="evidence" value="ECO:0007669"/>
    <property type="project" value="UniProtKB-EC"/>
</dbReference>
<dbReference type="InterPro" id="IPR000878">
    <property type="entry name" value="4pyrrol_Mease"/>
</dbReference>
<feature type="domain" description="Tetrapyrrole methylase" evidence="7">
    <location>
        <begin position="5"/>
        <end position="217"/>
    </location>
</feature>
<dbReference type="EMBL" id="JBHSMH010000011">
    <property type="protein sequence ID" value="MFC5468328.1"/>
    <property type="molecule type" value="Genomic_DNA"/>
</dbReference>
<dbReference type="Pfam" id="PF02602">
    <property type="entry name" value="HEM4"/>
    <property type="match status" value="1"/>
</dbReference>
<feature type="domain" description="Tetrapyrrole biosynthesis uroporphyrinogen III synthase" evidence="8">
    <location>
        <begin position="267"/>
        <end position="504"/>
    </location>
</feature>
<evidence type="ECO:0000256" key="4">
    <source>
        <dbReference type="ARBA" id="ARBA00022691"/>
    </source>
</evidence>
<dbReference type="GO" id="GO:0032259">
    <property type="term" value="P:methylation"/>
    <property type="evidence" value="ECO:0007669"/>
    <property type="project" value="UniProtKB-KW"/>
</dbReference>
<dbReference type="Pfam" id="PF00590">
    <property type="entry name" value="TP_methylase"/>
    <property type="match status" value="1"/>
</dbReference>
<evidence type="ECO:0000259" key="7">
    <source>
        <dbReference type="Pfam" id="PF00590"/>
    </source>
</evidence>
<evidence type="ECO:0000256" key="1">
    <source>
        <dbReference type="ARBA" id="ARBA00012162"/>
    </source>
</evidence>
<dbReference type="PANTHER" id="PTHR45790:SF3">
    <property type="entry name" value="S-ADENOSYL-L-METHIONINE-DEPENDENT UROPORPHYRINOGEN III METHYLTRANSFERASE, CHLOROPLASTIC"/>
    <property type="match status" value="1"/>
</dbReference>
<dbReference type="InterPro" id="IPR050161">
    <property type="entry name" value="Siro_Cobalamin_biosynth"/>
</dbReference>
<accession>A0ABW0LR10</accession>
<evidence type="ECO:0000313" key="9">
    <source>
        <dbReference type="EMBL" id="MFC5468328.1"/>
    </source>
</evidence>
<dbReference type="CDD" id="cd11642">
    <property type="entry name" value="SUMT"/>
    <property type="match status" value="1"/>
</dbReference>
<dbReference type="InterPro" id="IPR003754">
    <property type="entry name" value="4pyrrol_synth_uPrphyn_synth"/>
</dbReference>
<dbReference type="PROSITE" id="PS00840">
    <property type="entry name" value="SUMT_2"/>
    <property type="match status" value="1"/>
</dbReference>
<keyword evidence="2 6" id="KW-0489">Methyltransferase</keyword>
<sequence length="524" mass="56557">MDKGKVYLVGAGPGDPKLITVRGMEALGRADAVVFDRLAGPQLLNHARADAERIYVGKLPDRHTMKQEEINRLLVDLALQGKNVVRLKGGDPTVFGRVGEEAGLLRENGVEYEIVPGITSAIAVPAYAGIPVTHRDLASSFSVITGHESPDKLDHSIYWDKVTNATGTLVFLMGVAKLDYISEQLMKHGRSADTPVALVQWGTRAEQRTVTGTLGTIVGKVEEAGLTPPAVIVVGDVVRQRETLAWVERKPLFGRRVLVTRARSQASELVARIDELGGEPYEFPVIETRLPTSDEAVANIESALAQAESYDWVMLTSVNGVDYFYRWLDRCGVDIRKFARAKFAAVGPKTAEALAARGVRADLLPESFRAEGLLDSLAGVISPGQSALLPRGDLARETLPKELKEKGVRTVEIDVYETALSAQRDPWLPEMLADGEIHAVTFTSSSTVVNFIRALKELGVDDPVKALDGVDVACIGPVTARTAEEHGLTVTIMPDSYTIDGLVEALAASRSKAKGESFDGISDS</sequence>
<dbReference type="EC" id="2.1.1.107" evidence="1"/>
<dbReference type="Gene3D" id="3.30.950.10">
    <property type="entry name" value="Methyltransferase, Cobalt-precorrin-4 Transmethylase, Domain 2"/>
    <property type="match status" value="1"/>
</dbReference>
<dbReference type="InterPro" id="IPR014776">
    <property type="entry name" value="4pyrrole_Mease_sub2"/>
</dbReference>
<dbReference type="InterPro" id="IPR003043">
    <property type="entry name" value="Uropor_MeTrfase_CS"/>
</dbReference>
<comment type="similarity">
    <text evidence="6">Belongs to the precorrin methyltransferase family.</text>
</comment>
<dbReference type="InterPro" id="IPR035996">
    <property type="entry name" value="4pyrrol_Methylase_sf"/>
</dbReference>